<dbReference type="InterPro" id="IPR046313">
    <property type="entry name" value="DUF6465"/>
</dbReference>
<name>A0ABR9R3D4_9FIRM</name>
<dbReference type="Proteomes" id="UP000768567">
    <property type="component" value="Unassembled WGS sequence"/>
</dbReference>
<keyword evidence="3" id="KW-1185">Reference proteome</keyword>
<accession>A0ABR9R3D4</accession>
<feature type="region of interest" description="Disordered" evidence="1">
    <location>
        <begin position="1"/>
        <end position="28"/>
    </location>
</feature>
<sequence>MRKSTENAEVKTPGRQPKKQPARKAHTPATEIYLQVDGKEYDCAALVEQAKADYRSTHKIGIHSCRVYIKPAEGCAYYVINKVDGKIPL</sequence>
<evidence type="ECO:0000313" key="3">
    <source>
        <dbReference type="Proteomes" id="UP000768567"/>
    </source>
</evidence>
<protein>
    <submittedName>
        <fullName evidence="2">Uncharacterized protein</fullName>
    </submittedName>
</protein>
<reference evidence="2 3" key="1">
    <citation type="submission" date="2020-10" db="EMBL/GenBank/DDBJ databases">
        <title>ChiBAC.</title>
        <authorList>
            <person name="Zenner C."/>
            <person name="Hitch T.C.A."/>
            <person name="Clavel T."/>
        </authorList>
    </citation>
    <scope>NUCLEOTIDE SEQUENCE [LARGE SCALE GENOMIC DNA]</scope>
    <source>
        <strain evidence="2 3">DSM 109015</strain>
    </source>
</reference>
<feature type="compositionally biased region" description="Basic residues" evidence="1">
    <location>
        <begin position="16"/>
        <end position="26"/>
    </location>
</feature>
<gene>
    <name evidence="2" type="ORF">INF35_07630</name>
</gene>
<organism evidence="2 3">
    <name type="scientific">Gemmiger gallinarum</name>
    <dbReference type="NCBI Taxonomy" id="2779354"/>
    <lineage>
        <taxon>Bacteria</taxon>
        <taxon>Bacillati</taxon>
        <taxon>Bacillota</taxon>
        <taxon>Clostridia</taxon>
        <taxon>Eubacteriales</taxon>
        <taxon>Gemmiger</taxon>
    </lineage>
</organism>
<evidence type="ECO:0000313" key="2">
    <source>
        <dbReference type="EMBL" id="MBE5037653.1"/>
    </source>
</evidence>
<dbReference type="EMBL" id="JADCKC010000002">
    <property type="protein sequence ID" value="MBE5037653.1"/>
    <property type="molecule type" value="Genomic_DNA"/>
</dbReference>
<proteinExistence type="predicted"/>
<comment type="caution">
    <text evidence="2">The sequence shown here is derived from an EMBL/GenBank/DDBJ whole genome shotgun (WGS) entry which is preliminary data.</text>
</comment>
<dbReference type="RefSeq" id="WP_193501150.1">
    <property type="nucleotide sequence ID" value="NZ_JADCKC010000002.1"/>
</dbReference>
<dbReference type="Pfam" id="PF20069">
    <property type="entry name" value="DUF6465"/>
    <property type="match status" value="1"/>
</dbReference>
<evidence type="ECO:0000256" key="1">
    <source>
        <dbReference type="SAM" id="MobiDB-lite"/>
    </source>
</evidence>